<feature type="domain" description="CSC1/OSCA1-like cytosolic" evidence="12">
    <location>
        <begin position="224"/>
        <end position="296"/>
    </location>
</feature>
<dbReference type="InterPro" id="IPR027815">
    <property type="entry name" value="CSC1/OSCA1-like_cyt"/>
</dbReference>
<feature type="region of interest" description="Disordered" evidence="7">
    <location>
        <begin position="289"/>
        <end position="382"/>
    </location>
</feature>
<reference evidence="13" key="1">
    <citation type="journal article" date="2023" name="Mol. Phylogenet. Evol.">
        <title>Genome-scale phylogeny and comparative genomics of the fungal order Sordariales.</title>
        <authorList>
            <person name="Hensen N."/>
            <person name="Bonometti L."/>
            <person name="Westerberg I."/>
            <person name="Brannstrom I.O."/>
            <person name="Guillou S."/>
            <person name="Cros-Aarteil S."/>
            <person name="Calhoun S."/>
            <person name="Haridas S."/>
            <person name="Kuo A."/>
            <person name="Mondo S."/>
            <person name="Pangilinan J."/>
            <person name="Riley R."/>
            <person name="LaButti K."/>
            <person name="Andreopoulos B."/>
            <person name="Lipzen A."/>
            <person name="Chen C."/>
            <person name="Yan M."/>
            <person name="Daum C."/>
            <person name="Ng V."/>
            <person name="Clum A."/>
            <person name="Steindorff A."/>
            <person name="Ohm R.A."/>
            <person name="Martin F."/>
            <person name="Silar P."/>
            <person name="Natvig D.O."/>
            <person name="Lalanne C."/>
            <person name="Gautier V."/>
            <person name="Ament-Velasquez S.L."/>
            <person name="Kruys A."/>
            <person name="Hutchinson M.I."/>
            <person name="Powell A.J."/>
            <person name="Barry K."/>
            <person name="Miller A.N."/>
            <person name="Grigoriev I.V."/>
            <person name="Debuchy R."/>
            <person name="Gladieux P."/>
            <person name="Hiltunen Thoren M."/>
            <person name="Johannesson H."/>
        </authorList>
    </citation>
    <scope>NUCLEOTIDE SEQUENCE</scope>
    <source>
        <strain evidence="13">CBS 118394</strain>
    </source>
</reference>
<feature type="transmembrane region" description="Helical" evidence="8">
    <location>
        <begin position="975"/>
        <end position="997"/>
    </location>
</feature>
<feature type="transmembrane region" description="Helical" evidence="8">
    <location>
        <begin position="1009"/>
        <end position="1027"/>
    </location>
</feature>
<comment type="similarity">
    <text evidence="2">Belongs to the CSC1 (TC 1.A.17) family.</text>
</comment>
<dbReference type="PANTHER" id="PTHR13018:SF20">
    <property type="entry name" value="SPORULATION-SPECIFIC PROTEIN 75"/>
    <property type="match status" value="1"/>
</dbReference>
<dbReference type="InterPro" id="IPR045122">
    <property type="entry name" value="Csc1-like"/>
</dbReference>
<comment type="subcellular location">
    <subcellularLocation>
        <location evidence="1">Membrane</location>
        <topology evidence="1">Multi-pass membrane protein</topology>
    </subcellularLocation>
</comment>
<comment type="caution">
    <text evidence="13">The sequence shown here is derived from an EMBL/GenBank/DDBJ whole genome shotgun (WGS) entry which is preliminary data.</text>
</comment>
<feature type="domain" description="CSC1/OSCA1-like N-terminal transmembrane" evidence="11">
    <location>
        <begin position="37"/>
        <end position="198"/>
    </location>
</feature>
<keyword evidence="4 8" id="KW-0812">Transmembrane</keyword>
<dbReference type="PANTHER" id="PTHR13018">
    <property type="entry name" value="PROBABLE MEMBRANE PROTEIN DUF221-RELATED"/>
    <property type="match status" value="1"/>
</dbReference>
<evidence type="ECO:0000256" key="7">
    <source>
        <dbReference type="SAM" id="MobiDB-lite"/>
    </source>
</evidence>
<evidence type="ECO:0000259" key="10">
    <source>
        <dbReference type="Pfam" id="PF12621"/>
    </source>
</evidence>
<evidence type="ECO:0000259" key="9">
    <source>
        <dbReference type="Pfam" id="PF02714"/>
    </source>
</evidence>
<dbReference type="Pfam" id="PF12621">
    <property type="entry name" value="PHM7_ext"/>
    <property type="match status" value="1"/>
</dbReference>
<feature type="region of interest" description="Disordered" evidence="7">
    <location>
        <begin position="1"/>
        <end position="21"/>
    </location>
</feature>
<evidence type="ECO:0000256" key="1">
    <source>
        <dbReference type="ARBA" id="ARBA00004141"/>
    </source>
</evidence>
<feature type="compositionally biased region" description="Polar residues" evidence="7">
    <location>
        <begin position="467"/>
        <end position="478"/>
    </location>
</feature>
<keyword evidence="6 8" id="KW-0472">Membrane</keyword>
<dbReference type="Pfam" id="PF14703">
    <property type="entry name" value="PHM7_cyt"/>
    <property type="match status" value="2"/>
</dbReference>
<dbReference type="Pfam" id="PF02714">
    <property type="entry name" value="RSN1_7TM"/>
    <property type="match status" value="1"/>
</dbReference>
<dbReference type="InterPro" id="IPR003864">
    <property type="entry name" value="CSC1/OSCA1-like_7TM"/>
</dbReference>
<feature type="region of interest" description="Disordered" evidence="7">
    <location>
        <begin position="1074"/>
        <end position="1093"/>
    </location>
</feature>
<proteinExistence type="inferred from homology"/>
<feature type="domain" description="CSC1/OSCA1-like cytosolic" evidence="12">
    <location>
        <begin position="605"/>
        <end position="708"/>
    </location>
</feature>
<dbReference type="GO" id="GO:0005227">
    <property type="term" value="F:calcium-activated cation channel activity"/>
    <property type="evidence" value="ECO:0007669"/>
    <property type="project" value="InterPro"/>
</dbReference>
<name>A0AAE0I6I2_9PEZI</name>
<feature type="transmembrane region" description="Helical" evidence="8">
    <location>
        <begin position="180"/>
        <end position="199"/>
    </location>
</feature>
<feature type="compositionally biased region" description="Basic and acidic residues" evidence="7">
    <location>
        <begin position="448"/>
        <end position="465"/>
    </location>
</feature>
<dbReference type="Pfam" id="PF13967">
    <property type="entry name" value="RSN1_TM"/>
    <property type="match status" value="1"/>
</dbReference>
<sequence>MSSTTGSAATPTTGGLNEPSSTAAAAVEESTGISLVAFLAALATSLVVFGIQTGVFLLLRNKLARIFKPKTYLVPERERTEPPPASPWNLVFSLIKYDDREIIKKCGLDAYFFLRYLQTLLVIFVPIAFFVIPILVPLNFVGGRGGDAVNTNNTTKSDIPSGLDTLAWGNIAPKHQRRRWAHLILALMVIVWVCGVFFVELRVYVKIRQDYLTSAEHRLRASANTVLINGIPEKWLTEEALRGLFDVFPGGIRNVWVTRDFTKLLDKIHKRDDVHKKLESAESDLIRDAKRKQLKHRAAEEKKSRKAGKSRAELKAEKQQRDKAEDAEAQARAEGTGGISAGDHEEVPHDVTAAARESSDGDTSSDLSDIQEGDHESPGLGVKGGLAKLGKGLGMGLKKGVLAVGGAGQDILGATKALQQGVEGEIERTGGFDFVKNETQGSPPPSRGSDRPKRVRIADDDEKPKTSFASETPLQTPRSHTHSHNGHAASRVSQDSDLKKDLQPRQFGNTTRKATNLDEMYVTEKTRWYQFWKPPTGAYASPVPQGPEGNDYPWKHDENKTFWQKVKSVIPFLHKDEEKIEYPEASTRDYTKEQEENPEWEKWVRPSDRPTHRLARFEWTPSWLPGLPFINKKVDTIYWCRAELARLNLEIEEDQQHPERYPIMSSAFIQFNNQVSAHMACQSVTHHIPKQMAPRMVEISPNDVIWDNMAMKWWDEWARSAFVFAFVFGMIILWAFPVAWTATLANIDAVIKKYDWLKFLATNDVVFKAVKGVAGVLPAIVLAILLALVPRILEFLAVFQGSKTGAQKSEVVQVYYFIFLFVQVFLVVSIASGALRTLALVGQDITGLPNILAKNLPKAANYFFTYMILQALSTSSGTLLQIGTLFVWYILSRLVDNTARAKWHRNTELPNVTWGSFFPVYTNFACIALIYSVIAPLISIFAIITFSLLWFANRYNMLYVTRFRTDTGGVLYPRAINQTFTGLYVMELCLIGLFFLAEDEDGTNVCFPQAIIMIVTVILTALYQFLLNSSFGPLLRYLPITFEDEAVLRDEAFQRAQDRRLGLIQDEDEDDEATALSHGRSDLDGTTDTTGGEDIELRKFHKGNRAGTDSSLRHFGNKINPVKGIRHAGTWAARGGKHIHKKTFGKAEDNLRTATMYRKQRRQKDLEAQRAIGDALYGGYHDEIEDLTPEERDALVRKAFQHYAMRARRPTVWIPRDDLGVSDDEVLRTREFSEHIWISNEGTALDSKVRVVYGRNPPDFSEVDLIDL</sequence>
<evidence type="ECO:0000256" key="4">
    <source>
        <dbReference type="ARBA" id="ARBA00022692"/>
    </source>
</evidence>
<evidence type="ECO:0008006" key="15">
    <source>
        <dbReference type="Google" id="ProtNLM"/>
    </source>
</evidence>
<organism evidence="13 14">
    <name type="scientific">Apodospora peruviana</name>
    <dbReference type="NCBI Taxonomy" id="516989"/>
    <lineage>
        <taxon>Eukaryota</taxon>
        <taxon>Fungi</taxon>
        <taxon>Dikarya</taxon>
        <taxon>Ascomycota</taxon>
        <taxon>Pezizomycotina</taxon>
        <taxon>Sordariomycetes</taxon>
        <taxon>Sordariomycetidae</taxon>
        <taxon>Sordariales</taxon>
        <taxon>Lasiosphaeriaceae</taxon>
        <taxon>Apodospora</taxon>
    </lineage>
</organism>
<evidence type="ECO:0000256" key="3">
    <source>
        <dbReference type="ARBA" id="ARBA00022448"/>
    </source>
</evidence>
<feature type="domain" description="10TM putative phosphate transporter extracellular tail" evidence="10">
    <location>
        <begin position="1183"/>
        <end position="1259"/>
    </location>
</feature>
<feature type="transmembrane region" description="Helical" evidence="8">
    <location>
        <begin position="863"/>
        <end position="891"/>
    </location>
</feature>
<evidence type="ECO:0000256" key="5">
    <source>
        <dbReference type="ARBA" id="ARBA00022989"/>
    </source>
</evidence>
<feature type="compositionally biased region" description="Low complexity" evidence="7">
    <location>
        <begin position="1"/>
        <end position="15"/>
    </location>
</feature>
<feature type="compositionally biased region" description="Basic and acidic residues" evidence="7">
    <location>
        <begin position="310"/>
        <end position="331"/>
    </location>
</feature>
<dbReference type="InterPro" id="IPR032880">
    <property type="entry name" value="CSC1/OSCA1-like_N"/>
</dbReference>
<feature type="transmembrane region" description="Helical" evidence="8">
    <location>
        <begin position="35"/>
        <end position="59"/>
    </location>
</feature>
<accession>A0AAE0I6I2</accession>
<keyword evidence="3" id="KW-0813">Transport</keyword>
<protein>
    <recommendedName>
        <fullName evidence="15">DUF221-domain-containing protein</fullName>
    </recommendedName>
</protein>
<feature type="transmembrane region" description="Helical" evidence="8">
    <location>
        <begin position="721"/>
        <end position="745"/>
    </location>
</feature>
<dbReference type="Proteomes" id="UP001283341">
    <property type="component" value="Unassembled WGS sequence"/>
</dbReference>
<reference evidence="13" key="2">
    <citation type="submission" date="2023-06" db="EMBL/GenBank/DDBJ databases">
        <authorList>
            <consortium name="Lawrence Berkeley National Laboratory"/>
            <person name="Haridas S."/>
            <person name="Hensen N."/>
            <person name="Bonometti L."/>
            <person name="Westerberg I."/>
            <person name="Brannstrom I.O."/>
            <person name="Guillou S."/>
            <person name="Cros-Aarteil S."/>
            <person name="Calhoun S."/>
            <person name="Kuo A."/>
            <person name="Mondo S."/>
            <person name="Pangilinan J."/>
            <person name="Riley R."/>
            <person name="Labutti K."/>
            <person name="Andreopoulos B."/>
            <person name="Lipzen A."/>
            <person name="Chen C."/>
            <person name="Yanf M."/>
            <person name="Daum C."/>
            <person name="Ng V."/>
            <person name="Clum A."/>
            <person name="Steindorff A."/>
            <person name="Ohm R."/>
            <person name="Martin F."/>
            <person name="Silar P."/>
            <person name="Natvig D."/>
            <person name="Lalanne C."/>
            <person name="Gautier V."/>
            <person name="Ament-Velasquez S.L."/>
            <person name="Kruys A."/>
            <person name="Hutchinson M.I."/>
            <person name="Powell A.J."/>
            <person name="Barry K."/>
            <person name="Miller A.N."/>
            <person name="Grigoriev I.V."/>
            <person name="Debuchy R."/>
            <person name="Gladieux P."/>
            <person name="Thoren M.H."/>
            <person name="Johannesson H."/>
        </authorList>
    </citation>
    <scope>NUCLEOTIDE SEQUENCE</scope>
    <source>
        <strain evidence="13">CBS 118394</strain>
    </source>
</reference>
<evidence type="ECO:0000259" key="12">
    <source>
        <dbReference type="Pfam" id="PF14703"/>
    </source>
</evidence>
<feature type="region of interest" description="Disordered" evidence="7">
    <location>
        <begin position="429"/>
        <end position="512"/>
    </location>
</feature>
<evidence type="ECO:0000259" key="11">
    <source>
        <dbReference type="Pfam" id="PF13967"/>
    </source>
</evidence>
<gene>
    <name evidence="13" type="ORF">B0H66DRAFT_241354</name>
</gene>
<feature type="transmembrane region" description="Helical" evidence="8">
    <location>
        <begin position="937"/>
        <end position="955"/>
    </location>
</feature>
<feature type="transmembrane region" description="Helical" evidence="8">
    <location>
        <begin position="814"/>
        <end position="835"/>
    </location>
</feature>
<evidence type="ECO:0000313" key="14">
    <source>
        <dbReference type="Proteomes" id="UP001283341"/>
    </source>
</evidence>
<dbReference type="InterPro" id="IPR022257">
    <property type="entry name" value="PHM7_ext"/>
</dbReference>
<feature type="transmembrane region" description="Helical" evidence="8">
    <location>
        <begin position="765"/>
        <end position="793"/>
    </location>
</feature>
<keyword evidence="5 8" id="KW-1133">Transmembrane helix</keyword>
<feature type="transmembrane region" description="Helical" evidence="8">
    <location>
        <begin position="113"/>
        <end position="136"/>
    </location>
</feature>
<feature type="domain" description="CSC1/OSCA1-like 7TM region" evidence="9">
    <location>
        <begin position="719"/>
        <end position="994"/>
    </location>
</feature>
<dbReference type="GO" id="GO:0005886">
    <property type="term" value="C:plasma membrane"/>
    <property type="evidence" value="ECO:0007669"/>
    <property type="project" value="TreeGrafter"/>
</dbReference>
<dbReference type="EMBL" id="JAUEDM010000004">
    <property type="protein sequence ID" value="KAK3318516.1"/>
    <property type="molecule type" value="Genomic_DNA"/>
</dbReference>
<evidence type="ECO:0000256" key="2">
    <source>
        <dbReference type="ARBA" id="ARBA00007779"/>
    </source>
</evidence>
<evidence type="ECO:0000256" key="8">
    <source>
        <dbReference type="SAM" id="Phobius"/>
    </source>
</evidence>
<dbReference type="AlphaFoldDB" id="A0AAE0I6I2"/>
<evidence type="ECO:0000256" key="6">
    <source>
        <dbReference type="ARBA" id="ARBA00023136"/>
    </source>
</evidence>
<keyword evidence="14" id="KW-1185">Reference proteome</keyword>
<feature type="compositionally biased region" description="Basic and acidic residues" evidence="7">
    <location>
        <begin position="494"/>
        <end position="503"/>
    </location>
</feature>
<evidence type="ECO:0000313" key="13">
    <source>
        <dbReference type="EMBL" id="KAK3318516.1"/>
    </source>
</evidence>